<dbReference type="FunFam" id="1.20.5.170:FF:000026">
    <property type="entry name" value="Calcium-transporting ATPase"/>
    <property type="match status" value="1"/>
</dbReference>
<dbReference type="Proteomes" id="UP000237347">
    <property type="component" value="Unassembled WGS sequence"/>
</dbReference>
<dbReference type="InterPro" id="IPR024750">
    <property type="entry name" value="Ca_ATPase_N_dom"/>
</dbReference>
<proteinExistence type="predicted"/>
<accession>A0AAW0I4W7</accession>
<gene>
    <name evidence="2" type="primary">ACA7_3</name>
    <name evidence="2" type="ORF">CFP56_004048</name>
</gene>
<dbReference type="AlphaFoldDB" id="A0AAW0I4W7"/>
<organism evidence="2 3">
    <name type="scientific">Quercus suber</name>
    <name type="common">Cork oak</name>
    <dbReference type="NCBI Taxonomy" id="58331"/>
    <lineage>
        <taxon>Eukaryota</taxon>
        <taxon>Viridiplantae</taxon>
        <taxon>Streptophyta</taxon>
        <taxon>Embryophyta</taxon>
        <taxon>Tracheophyta</taxon>
        <taxon>Spermatophyta</taxon>
        <taxon>Magnoliopsida</taxon>
        <taxon>eudicotyledons</taxon>
        <taxon>Gunneridae</taxon>
        <taxon>Pentapetalae</taxon>
        <taxon>rosids</taxon>
        <taxon>fabids</taxon>
        <taxon>Fagales</taxon>
        <taxon>Fagaceae</taxon>
        <taxon>Quercus</taxon>
    </lineage>
</organism>
<dbReference type="Gene3D" id="1.20.5.170">
    <property type="match status" value="1"/>
</dbReference>
<comment type="caution">
    <text evidence="2">The sequence shown here is derived from an EMBL/GenBank/DDBJ whole genome shotgun (WGS) entry which is preliminary data.</text>
</comment>
<evidence type="ECO:0000313" key="2">
    <source>
        <dbReference type="EMBL" id="KAK7809483.1"/>
    </source>
</evidence>
<evidence type="ECO:0000313" key="3">
    <source>
        <dbReference type="Proteomes" id="UP000237347"/>
    </source>
</evidence>
<protein>
    <submittedName>
        <fullName evidence="2">Calcium-transporting atpase 7</fullName>
    </submittedName>
</protein>
<dbReference type="EMBL" id="PKMF04002339">
    <property type="protein sequence ID" value="KAK7809483.1"/>
    <property type="molecule type" value="Genomic_DNA"/>
</dbReference>
<dbReference type="Pfam" id="PF12515">
    <property type="entry name" value="CaATP_NAI"/>
    <property type="match status" value="1"/>
</dbReference>
<name>A0AAW0I4W7_QUESU</name>
<feature type="domain" description="Calcium-transporting P-type ATPase N-terminal autoinhibitory" evidence="1">
    <location>
        <begin position="7"/>
        <end position="48"/>
    </location>
</feature>
<evidence type="ECO:0000259" key="1">
    <source>
        <dbReference type="Pfam" id="PF12515"/>
    </source>
</evidence>
<dbReference type="GO" id="GO:0005516">
    <property type="term" value="F:calmodulin binding"/>
    <property type="evidence" value="ECO:0007669"/>
    <property type="project" value="InterPro"/>
</dbReference>
<keyword evidence="3" id="KW-1185">Reference proteome</keyword>
<sequence>MESYILNDFEVEPKHSSEEVLQRWRKLCEFVKNPKRRFRFTANLSKRYKAQAMRRTNQICEVSNERLWFELLKR</sequence>
<reference evidence="2 3" key="1">
    <citation type="journal article" date="2018" name="Sci. Data">
        <title>The draft genome sequence of cork oak.</title>
        <authorList>
            <person name="Ramos A.M."/>
            <person name="Usie A."/>
            <person name="Barbosa P."/>
            <person name="Barros P.M."/>
            <person name="Capote T."/>
            <person name="Chaves I."/>
            <person name="Simoes F."/>
            <person name="Abreu I."/>
            <person name="Carrasquinho I."/>
            <person name="Faro C."/>
            <person name="Guimaraes J.B."/>
            <person name="Mendonca D."/>
            <person name="Nobrega F."/>
            <person name="Rodrigues L."/>
            <person name="Saibo N.J.M."/>
            <person name="Varela M.C."/>
            <person name="Egas C."/>
            <person name="Matos J."/>
            <person name="Miguel C.M."/>
            <person name="Oliveira M.M."/>
            <person name="Ricardo C.P."/>
            <person name="Goncalves S."/>
        </authorList>
    </citation>
    <scope>NUCLEOTIDE SEQUENCE [LARGE SCALE GENOMIC DNA]</scope>
    <source>
        <strain evidence="3">cv. HL8</strain>
    </source>
</reference>